<dbReference type="InterPro" id="IPR012340">
    <property type="entry name" value="NA-bd_OB-fold"/>
</dbReference>
<dbReference type="CDD" id="cd17748">
    <property type="entry name" value="BRCT_DNA_ligase_like"/>
    <property type="match status" value="1"/>
</dbReference>
<gene>
    <name evidence="14" type="ORF">MNBD_GAMMA18-1126</name>
</gene>
<dbReference type="InterPro" id="IPR004149">
    <property type="entry name" value="Znf_DNAligase_C4"/>
</dbReference>
<comment type="catalytic activity">
    <reaction evidence="12">
        <text>NAD(+) + (deoxyribonucleotide)n-3'-hydroxyl + 5'-phospho-(deoxyribonucleotide)m = (deoxyribonucleotide)n+m + AMP + beta-nicotinamide D-nucleotide.</text>
        <dbReference type="EC" id="6.5.1.2"/>
    </reaction>
</comment>
<dbReference type="FunFam" id="1.10.150.20:FF:000007">
    <property type="entry name" value="DNA ligase"/>
    <property type="match status" value="1"/>
</dbReference>
<dbReference type="Gene3D" id="1.10.287.610">
    <property type="entry name" value="Helix hairpin bin"/>
    <property type="match status" value="1"/>
</dbReference>
<dbReference type="GO" id="GO:0003911">
    <property type="term" value="F:DNA ligase (NAD+) activity"/>
    <property type="evidence" value="ECO:0007669"/>
    <property type="project" value="UniProtKB-EC"/>
</dbReference>
<sequence length="753" mass="82822">MKPPQEIISQTNTLREQIAYHNERYYVYDDPELPDAEYDRLFAQLLSLEKKYPELVTPSSPTQRVGAAPLSAFSQIQHQVPMLSLANAFSDKELAEFDRRVRDGIKKTQVSYAAEPKLDGLAISLLYRDGELQQAATRGDGAMGEDVTLNVRTIKSIPLRLRNSGYPSTLEVRGEVFMPKADFEALNRQQLTREEKPFANPRNAAAGSLRQLDPRIAASRPLAFYCYGVGQVDGGSLATTHVEILKQLQYWGLPMSSEVVVVDGLQGCLGYHQKILQQRDQLPYEIDGVVYKVNDLAQQQQLGFVARAPRWAMAHKFPAQEEMTQLLAIDVQVGRTGALTPVARLAPVHVGGVVVTNATLHNEEEIHRKDVRVGDTVVVRRAGDVIPEVVRPVLSLRKRNLPRYEMKKECPVCGSEAVKDDGMAVWRCSGGLFCDAQRKESIKHFVSRRAMNIDGLGSKLVEQLVDKQLIKDAADLYQLTTEPLAVLERMGEKSAKKTIDGIEKSKSTQFAKFLFALGMPTVGEETAKVLAEHFKTLPALMNATLTDYIVKKGIKGIGPKSAHKMADFLNDETTIARYGLADSAAAWEMIKIAGVSQSALLAVREAFGEERLLAGVEAADFENKNVVMIAGIGELTAKSIIAFFKQTHNREVIEKLLAAGIHWPAIEQKSAEALPLAGQTVVLTGTLSQMPRDEAKRRLQELGAKVASSVSKKTSFVVAGSDPGSKVEKARSLGVEVKDEQALLELLGSSENL</sequence>
<comment type="cofactor">
    <cofactor evidence="1">
        <name>Mg(2+)</name>
        <dbReference type="ChEBI" id="CHEBI:18420"/>
    </cofactor>
</comment>
<evidence type="ECO:0000256" key="9">
    <source>
        <dbReference type="ARBA" id="ARBA00022842"/>
    </source>
</evidence>
<evidence type="ECO:0000256" key="5">
    <source>
        <dbReference type="ARBA" id="ARBA00022705"/>
    </source>
</evidence>
<dbReference type="SUPFAM" id="SSF47781">
    <property type="entry name" value="RuvA domain 2-like"/>
    <property type="match status" value="2"/>
</dbReference>
<dbReference type="InterPro" id="IPR010994">
    <property type="entry name" value="RuvA_2-like"/>
</dbReference>
<dbReference type="GO" id="GO:0006281">
    <property type="term" value="P:DNA repair"/>
    <property type="evidence" value="ECO:0007669"/>
    <property type="project" value="UniProtKB-KW"/>
</dbReference>
<evidence type="ECO:0000313" key="14">
    <source>
        <dbReference type="EMBL" id="VAW89306.1"/>
    </source>
</evidence>
<dbReference type="PANTHER" id="PTHR23389">
    <property type="entry name" value="CHROMOSOME TRANSMISSION FIDELITY FACTOR 18"/>
    <property type="match status" value="1"/>
</dbReference>
<feature type="domain" description="BRCT" evidence="13">
    <location>
        <begin position="671"/>
        <end position="753"/>
    </location>
</feature>
<keyword evidence="7" id="KW-0227">DNA damage</keyword>
<dbReference type="FunFam" id="3.30.470.30:FF:000001">
    <property type="entry name" value="DNA ligase"/>
    <property type="match status" value="1"/>
</dbReference>
<reference evidence="14" key="1">
    <citation type="submission" date="2018-06" db="EMBL/GenBank/DDBJ databases">
        <authorList>
            <person name="Zhirakovskaya E."/>
        </authorList>
    </citation>
    <scope>NUCLEOTIDE SEQUENCE</scope>
</reference>
<evidence type="ECO:0000259" key="13">
    <source>
        <dbReference type="PROSITE" id="PS50172"/>
    </source>
</evidence>
<dbReference type="Pfam" id="PF01653">
    <property type="entry name" value="DNA_ligase_aden"/>
    <property type="match status" value="1"/>
</dbReference>
<keyword evidence="8" id="KW-0862">Zinc</keyword>
<dbReference type="PROSITE" id="PS01056">
    <property type="entry name" value="DNA_LIGASE_N2"/>
    <property type="match status" value="1"/>
</dbReference>
<dbReference type="Pfam" id="PF03120">
    <property type="entry name" value="OB_DNA_ligase"/>
    <property type="match status" value="1"/>
</dbReference>
<dbReference type="PANTHER" id="PTHR23389:SF9">
    <property type="entry name" value="DNA LIGASE"/>
    <property type="match status" value="1"/>
</dbReference>
<keyword evidence="4 14" id="KW-0436">Ligase</keyword>
<dbReference type="SMART" id="SM00292">
    <property type="entry name" value="BRCT"/>
    <property type="match status" value="1"/>
</dbReference>
<keyword evidence="10" id="KW-0520">NAD</keyword>
<name>A0A3B1A901_9ZZZZ</name>
<evidence type="ECO:0000256" key="11">
    <source>
        <dbReference type="ARBA" id="ARBA00023204"/>
    </source>
</evidence>
<keyword evidence="6" id="KW-0479">Metal-binding</keyword>
<dbReference type="InterPro" id="IPR013839">
    <property type="entry name" value="DNAligase_adenylation"/>
</dbReference>
<dbReference type="PROSITE" id="PS01055">
    <property type="entry name" value="DNA_LIGASE_N1"/>
    <property type="match status" value="1"/>
</dbReference>
<dbReference type="Gene3D" id="6.20.10.30">
    <property type="match status" value="1"/>
</dbReference>
<evidence type="ECO:0000256" key="1">
    <source>
        <dbReference type="ARBA" id="ARBA00001946"/>
    </source>
</evidence>
<evidence type="ECO:0000256" key="12">
    <source>
        <dbReference type="ARBA" id="ARBA00034005"/>
    </source>
</evidence>
<dbReference type="InterPro" id="IPR003583">
    <property type="entry name" value="Hlx-hairpin-Hlx_DNA-bd_motif"/>
</dbReference>
<dbReference type="Pfam" id="PF03119">
    <property type="entry name" value="DNA_ligase_ZBD"/>
    <property type="match status" value="1"/>
</dbReference>
<dbReference type="InterPro" id="IPR018239">
    <property type="entry name" value="DNA_ligase_AS"/>
</dbReference>
<dbReference type="NCBIfam" id="NF005932">
    <property type="entry name" value="PRK07956.1"/>
    <property type="match status" value="1"/>
</dbReference>
<dbReference type="SUPFAM" id="SSF52113">
    <property type="entry name" value="BRCT domain"/>
    <property type="match status" value="1"/>
</dbReference>
<dbReference type="Gene3D" id="2.40.50.140">
    <property type="entry name" value="Nucleic acid-binding proteins"/>
    <property type="match status" value="1"/>
</dbReference>
<keyword evidence="5" id="KW-0235">DNA replication</keyword>
<evidence type="ECO:0000256" key="2">
    <source>
        <dbReference type="ARBA" id="ARBA00004067"/>
    </source>
</evidence>
<dbReference type="InterPro" id="IPR041663">
    <property type="entry name" value="DisA/LigA_HHH"/>
</dbReference>
<dbReference type="EC" id="6.5.1.2" evidence="3"/>
<dbReference type="SUPFAM" id="SSF56091">
    <property type="entry name" value="DNA ligase/mRNA capping enzyme, catalytic domain"/>
    <property type="match status" value="1"/>
</dbReference>
<dbReference type="SMART" id="SM00278">
    <property type="entry name" value="HhH1"/>
    <property type="match status" value="5"/>
</dbReference>
<dbReference type="AlphaFoldDB" id="A0A3B1A901"/>
<dbReference type="GO" id="GO:0003677">
    <property type="term" value="F:DNA binding"/>
    <property type="evidence" value="ECO:0007669"/>
    <property type="project" value="InterPro"/>
</dbReference>
<dbReference type="FunFam" id="2.40.50.140:FF:000012">
    <property type="entry name" value="DNA ligase"/>
    <property type="match status" value="1"/>
</dbReference>
<evidence type="ECO:0000256" key="4">
    <source>
        <dbReference type="ARBA" id="ARBA00022598"/>
    </source>
</evidence>
<dbReference type="PIRSF" id="PIRSF001604">
    <property type="entry name" value="LigA"/>
    <property type="match status" value="1"/>
</dbReference>
<dbReference type="GO" id="GO:0006260">
    <property type="term" value="P:DNA replication"/>
    <property type="evidence" value="ECO:0007669"/>
    <property type="project" value="UniProtKB-KW"/>
</dbReference>
<dbReference type="FunFam" id="1.10.287.610:FF:000002">
    <property type="entry name" value="DNA ligase"/>
    <property type="match status" value="1"/>
</dbReference>
<dbReference type="InterPro" id="IPR004150">
    <property type="entry name" value="NAD_DNA_ligase_OB"/>
</dbReference>
<dbReference type="SMART" id="SM00532">
    <property type="entry name" value="LIGANc"/>
    <property type="match status" value="1"/>
</dbReference>
<dbReference type="InterPro" id="IPR001679">
    <property type="entry name" value="DNA_ligase"/>
</dbReference>
<dbReference type="HAMAP" id="MF_01588">
    <property type="entry name" value="DNA_ligase_A"/>
    <property type="match status" value="1"/>
</dbReference>
<dbReference type="NCBIfam" id="TIGR00575">
    <property type="entry name" value="dnlj"/>
    <property type="match status" value="1"/>
</dbReference>
<dbReference type="InterPro" id="IPR036420">
    <property type="entry name" value="BRCT_dom_sf"/>
</dbReference>
<dbReference type="SUPFAM" id="SSF50249">
    <property type="entry name" value="Nucleic acid-binding proteins"/>
    <property type="match status" value="1"/>
</dbReference>
<dbReference type="InterPro" id="IPR033136">
    <property type="entry name" value="DNA_ligase_CS"/>
</dbReference>
<evidence type="ECO:0000256" key="6">
    <source>
        <dbReference type="ARBA" id="ARBA00022723"/>
    </source>
</evidence>
<dbReference type="Gene3D" id="1.10.150.20">
    <property type="entry name" value="5' to 3' exonuclease, C-terminal subdomain"/>
    <property type="match status" value="3"/>
</dbReference>
<dbReference type="InterPro" id="IPR013840">
    <property type="entry name" value="DNAligase_N"/>
</dbReference>
<organism evidence="14">
    <name type="scientific">hydrothermal vent metagenome</name>
    <dbReference type="NCBI Taxonomy" id="652676"/>
    <lineage>
        <taxon>unclassified sequences</taxon>
        <taxon>metagenomes</taxon>
        <taxon>ecological metagenomes</taxon>
    </lineage>
</organism>
<proteinExistence type="inferred from homology"/>
<dbReference type="Pfam" id="PF00533">
    <property type="entry name" value="BRCT"/>
    <property type="match status" value="1"/>
</dbReference>
<evidence type="ECO:0000256" key="10">
    <source>
        <dbReference type="ARBA" id="ARBA00023027"/>
    </source>
</evidence>
<evidence type="ECO:0000256" key="7">
    <source>
        <dbReference type="ARBA" id="ARBA00022763"/>
    </source>
</evidence>
<dbReference type="EMBL" id="UOFP01000263">
    <property type="protein sequence ID" value="VAW89306.1"/>
    <property type="molecule type" value="Genomic_DNA"/>
</dbReference>
<dbReference type="Gene3D" id="3.40.50.10190">
    <property type="entry name" value="BRCT domain"/>
    <property type="match status" value="1"/>
</dbReference>
<dbReference type="PROSITE" id="PS50172">
    <property type="entry name" value="BRCT"/>
    <property type="match status" value="1"/>
</dbReference>
<comment type="function">
    <text evidence="2">DNA ligase that catalyzes the formation of phosphodiester linkages between 5'-phosphoryl and 3'-hydroxyl groups in double-stranded DNA using NAD as a coenzyme and as the energy source for the reaction. It is essential for DNA replication and repair of damaged DNA.</text>
</comment>
<evidence type="ECO:0000256" key="3">
    <source>
        <dbReference type="ARBA" id="ARBA00012722"/>
    </source>
</evidence>
<dbReference type="CDD" id="cd00114">
    <property type="entry name" value="LIGANc"/>
    <property type="match status" value="1"/>
</dbReference>
<dbReference type="Pfam" id="PF14520">
    <property type="entry name" value="HHH_5"/>
    <property type="match status" value="1"/>
</dbReference>
<keyword evidence="11" id="KW-0234">DNA repair</keyword>
<dbReference type="GO" id="GO:0046872">
    <property type="term" value="F:metal ion binding"/>
    <property type="evidence" value="ECO:0007669"/>
    <property type="project" value="UniProtKB-KW"/>
</dbReference>
<dbReference type="Pfam" id="PF12826">
    <property type="entry name" value="HHH_2"/>
    <property type="match status" value="1"/>
</dbReference>
<protein>
    <recommendedName>
        <fullName evidence="3">DNA ligase (NAD(+))</fullName>
        <ecNumber evidence="3">6.5.1.2</ecNumber>
    </recommendedName>
</protein>
<accession>A0A3B1A901</accession>
<dbReference type="GO" id="GO:0005829">
    <property type="term" value="C:cytosol"/>
    <property type="evidence" value="ECO:0007669"/>
    <property type="project" value="TreeGrafter"/>
</dbReference>
<dbReference type="InterPro" id="IPR001357">
    <property type="entry name" value="BRCT_dom"/>
</dbReference>
<keyword evidence="9" id="KW-0460">Magnesium</keyword>
<evidence type="ECO:0000256" key="8">
    <source>
        <dbReference type="ARBA" id="ARBA00022833"/>
    </source>
</evidence>
<dbReference type="Gene3D" id="3.30.470.30">
    <property type="entry name" value="DNA ligase/mRNA capping enzyme"/>
    <property type="match status" value="1"/>
</dbReference>